<proteinExistence type="predicted"/>
<keyword evidence="3" id="KW-1185">Reference proteome</keyword>
<dbReference type="Proteomes" id="UP000580861">
    <property type="component" value="Unassembled WGS sequence"/>
</dbReference>
<feature type="region of interest" description="Disordered" evidence="1">
    <location>
        <begin position="92"/>
        <end position="123"/>
    </location>
</feature>
<dbReference type="EMBL" id="JACHMX010000001">
    <property type="protein sequence ID" value="MBB5856384.1"/>
    <property type="molecule type" value="Genomic_DNA"/>
</dbReference>
<evidence type="ECO:0000313" key="2">
    <source>
        <dbReference type="EMBL" id="MBB5856384.1"/>
    </source>
</evidence>
<name>A0A841BD11_9PSEU</name>
<accession>A0A841BD11</accession>
<gene>
    <name evidence="2" type="ORF">HDA45_006471</name>
</gene>
<reference evidence="2 3" key="1">
    <citation type="submission" date="2020-08" db="EMBL/GenBank/DDBJ databases">
        <title>Sequencing the genomes of 1000 actinobacteria strains.</title>
        <authorList>
            <person name="Klenk H.-P."/>
        </authorList>
    </citation>
    <scope>NUCLEOTIDE SEQUENCE [LARGE SCALE GENOMIC DNA]</scope>
    <source>
        <strain evidence="2 3">DSM 45272</strain>
    </source>
</reference>
<protein>
    <submittedName>
        <fullName evidence="2">Uncharacterized protein</fullName>
    </submittedName>
</protein>
<comment type="caution">
    <text evidence="2">The sequence shown here is derived from an EMBL/GenBank/DDBJ whole genome shotgun (WGS) entry which is preliminary data.</text>
</comment>
<organism evidence="2 3">
    <name type="scientific">Amycolatopsis umgeniensis</name>
    <dbReference type="NCBI Taxonomy" id="336628"/>
    <lineage>
        <taxon>Bacteria</taxon>
        <taxon>Bacillati</taxon>
        <taxon>Actinomycetota</taxon>
        <taxon>Actinomycetes</taxon>
        <taxon>Pseudonocardiales</taxon>
        <taxon>Pseudonocardiaceae</taxon>
        <taxon>Amycolatopsis</taxon>
    </lineage>
</organism>
<sequence>MTNTRPWFITCREVTDRERALRVVMRDSEVVVVVPPGEITVPDHGAATQVRSAVKHATEVAATPAPAVSGAVTTTSTASTVEQNLGWLPLTAEGRPALPSCRGGTTTPMPGPAAIPSARGEGA</sequence>
<evidence type="ECO:0000256" key="1">
    <source>
        <dbReference type="SAM" id="MobiDB-lite"/>
    </source>
</evidence>
<dbReference type="AlphaFoldDB" id="A0A841BD11"/>
<evidence type="ECO:0000313" key="3">
    <source>
        <dbReference type="Proteomes" id="UP000580861"/>
    </source>
</evidence>